<proteinExistence type="predicted"/>
<reference evidence="1 2" key="1">
    <citation type="journal article" date="2007" name="Int. J. Syst. Evol. Microbiol.">
        <title>Marixanthomonas ophiurae gen. nov., sp. nov., a marine bacterium of the family Flavobacteriaceae isolated from a deep-sea brittle star.</title>
        <authorList>
            <person name="Romanenko L.A."/>
            <person name="Uchino M."/>
            <person name="Frolova G.M."/>
            <person name="Mikhailov V.V."/>
        </authorList>
    </citation>
    <scope>NUCLEOTIDE SEQUENCE [LARGE SCALE GENOMIC DNA]</scope>
    <source>
        <strain evidence="1 2">KMM 3046</strain>
    </source>
</reference>
<dbReference type="OrthoDB" id="1448830at2"/>
<dbReference type="Proteomes" id="UP000261082">
    <property type="component" value="Unassembled WGS sequence"/>
</dbReference>
<evidence type="ECO:0000313" key="2">
    <source>
        <dbReference type="Proteomes" id="UP000261082"/>
    </source>
</evidence>
<accession>A0A3E1QDN2</accession>
<evidence type="ECO:0000313" key="1">
    <source>
        <dbReference type="EMBL" id="RFN60232.1"/>
    </source>
</evidence>
<organism evidence="1 2">
    <name type="scientific">Marixanthomonas ophiurae</name>
    <dbReference type="NCBI Taxonomy" id="387659"/>
    <lineage>
        <taxon>Bacteria</taxon>
        <taxon>Pseudomonadati</taxon>
        <taxon>Bacteroidota</taxon>
        <taxon>Flavobacteriia</taxon>
        <taxon>Flavobacteriales</taxon>
        <taxon>Flavobacteriaceae</taxon>
        <taxon>Marixanthomonas</taxon>
    </lineage>
</organism>
<sequence length="78" mass="9157">MFYYIASKKPKLEVSIVENCSEADLERVFLFIDALAETPEMEIVFKVLPSVKKQFTKTLMSYNWNPVYAYNIEENIPK</sequence>
<comment type="caution">
    <text evidence="1">The sequence shown here is derived from an EMBL/GenBank/DDBJ whole genome shotgun (WGS) entry which is preliminary data.</text>
</comment>
<keyword evidence="2" id="KW-1185">Reference proteome</keyword>
<dbReference type="EMBL" id="QVID01000001">
    <property type="protein sequence ID" value="RFN60232.1"/>
    <property type="molecule type" value="Genomic_DNA"/>
</dbReference>
<protein>
    <submittedName>
        <fullName evidence="1">Uncharacterized protein</fullName>
    </submittedName>
</protein>
<dbReference type="AlphaFoldDB" id="A0A3E1QDN2"/>
<dbReference type="RefSeq" id="WP_117159291.1">
    <property type="nucleotide sequence ID" value="NZ_QVID01000001.1"/>
</dbReference>
<gene>
    <name evidence="1" type="ORF">DZ858_09385</name>
</gene>
<name>A0A3E1QDN2_9FLAO</name>